<dbReference type="RefSeq" id="WP_070017372.1">
    <property type="nucleotide sequence ID" value="NZ_LJGW01000253.1"/>
</dbReference>
<dbReference type="Proteomes" id="UP000176005">
    <property type="component" value="Unassembled WGS sequence"/>
</dbReference>
<dbReference type="Pfam" id="PF05729">
    <property type="entry name" value="NACHT"/>
    <property type="match status" value="1"/>
</dbReference>
<dbReference type="PATRIC" id="fig|518642.10.peg.3024"/>
<evidence type="ECO:0000259" key="4">
    <source>
        <dbReference type="PROSITE" id="PS50837"/>
    </source>
</evidence>
<sequence>MEPGVVGARVASGAVMPLVKKLFVTEGPGAGLAERPVRIASLVSFRGEKRVLSERDLHKLVRELVRRAGARTGTAAEGGEGPEGGGGVGVGGGAARNGEREAVTGALVRTLHALGDLTMDDAEAVSLGVDGLRDALHEAAGGKRVTADLSAASEALYRRVLESACLHVLHFFTQRSTFVARTLVEQSRRLADLVTRTDLLLERIASRTAEDAGFEKRYAQYVAKKHSRLTIYGIDLKHVREWPLDTAYLNLEVTEDSGADPWAGAPAQQGWRPAVSRRVDEAVTGHRRILLRGAAGSGKTTLMQWLAVSAARQDGLSGELVRLTGLVPFVLPLRTLARGGGRLPAPEEFLTAVGCPLAGAQPEGWASRVLSAGRGLVLVDGIDEVPEDDRERTRRWLADLLTAFPDNRLVVTSRPSAVSEEWLGGEDFAALSLSGMRPADVSVFVQRWHRAAQADTDAEAGLRDALLHELRVKPDLARLATNPLMCGLICALHRERRGFLPRGRKALYDAALSMLLERRDRERHMGPLGGIELDEESQTELLQKLAYWLIRNARAEMARSDAVGLLARVLPSMPYAQSQGTAEVVLDFLLVRSGLLREPVDGAVDFVHRTFQDYLAARELVQERDFDLLARRAHEDQWDDVVRMAVAHARPDERARILRALLERADAEAAVRMRLYLLATACLEHAVNMDPEVRKAVQERAAALIPPRSFQEAKALAEVGPVVLDLLPGPESLEDDEAEAVAHTVAQLGTDAALARLVDFRDDHRWPVLRQLAGHWDQFDTQEYGREIIAPIVAREDVPVTVRSSEELRALVRMARTAEAVPPRRVHLHGHFPDTEITDSLAGDDLAELRLVRNRAVQDLRFLRHFPRLGELDLADVSVPDLAPLAALPLRKLALRLPEAEGLPRLPELRELTVVEGSSVRIEALPPLESLTALEVRHSQGELAGISRFTGLRSLALVIVLSLREGDLAEAAELPRLTELALDAHTLGLLDGTGPPLPRVRHVSLVCDDKVPMLSPLPRCFPEAEAVTLHRPGAGTDLAPLAGLPRLRELALFQPPAHVREFADRTFAGTLSLIVRPRPRAEADFGVAEAPPVRIGWETQ</sequence>
<evidence type="ECO:0000256" key="1">
    <source>
        <dbReference type="ARBA" id="ARBA00022741"/>
    </source>
</evidence>
<dbReference type="PANTHER" id="PTHR46844">
    <property type="entry name" value="SLR5058 PROTEIN"/>
    <property type="match status" value="1"/>
</dbReference>
<dbReference type="AlphaFoldDB" id="A0A1E7L4C2"/>
<dbReference type="InterPro" id="IPR032675">
    <property type="entry name" value="LRR_dom_sf"/>
</dbReference>
<dbReference type="PROSITE" id="PS50837">
    <property type="entry name" value="NACHT"/>
    <property type="match status" value="1"/>
</dbReference>
<accession>A0A1E7L4C2</accession>
<keyword evidence="2" id="KW-0067">ATP-binding</keyword>
<dbReference type="EMBL" id="LJGW01000253">
    <property type="protein sequence ID" value="OEV11035.1"/>
    <property type="molecule type" value="Genomic_DNA"/>
</dbReference>
<evidence type="ECO:0000256" key="3">
    <source>
        <dbReference type="SAM" id="MobiDB-lite"/>
    </source>
</evidence>
<dbReference type="Gene3D" id="3.80.10.10">
    <property type="entry name" value="Ribonuclease Inhibitor"/>
    <property type="match status" value="1"/>
</dbReference>
<dbReference type="Gene3D" id="3.40.50.300">
    <property type="entry name" value="P-loop containing nucleotide triphosphate hydrolases"/>
    <property type="match status" value="1"/>
</dbReference>
<dbReference type="InterPro" id="IPR007111">
    <property type="entry name" value="NACHT_NTPase"/>
</dbReference>
<dbReference type="Pfam" id="PF22733">
    <property type="entry name" value="NNH1"/>
    <property type="match status" value="1"/>
</dbReference>
<evidence type="ECO:0000313" key="5">
    <source>
        <dbReference type="EMBL" id="OEV11035.1"/>
    </source>
</evidence>
<gene>
    <name evidence="5" type="ORF">AN218_14865</name>
</gene>
<keyword evidence="1" id="KW-0547">Nucleotide-binding</keyword>
<dbReference type="InterPro" id="IPR054547">
    <property type="entry name" value="NNH1"/>
</dbReference>
<proteinExistence type="predicted"/>
<dbReference type="GO" id="GO:0005524">
    <property type="term" value="F:ATP binding"/>
    <property type="evidence" value="ECO:0007669"/>
    <property type="project" value="UniProtKB-KW"/>
</dbReference>
<dbReference type="PANTHER" id="PTHR46844:SF1">
    <property type="entry name" value="SLR5058 PROTEIN"/>
    <property type="match status" value="1"/>
</dbReference>
<dbReference type="SUPFAM" id="SSF52540">
    <property type="entry name" value="P-loop containing nucleoside triphosphate hydrolases"/>
    <property type="match status" value="1"/>
</dbReference>
<feature type="compositionally biased region" description="Gly residues" evidence="3">
    <location>
        <begin position="76"/>
        <end position="95"/>
    </location>
</feature>
<protein>
    <recommendedName>
        <fullName evidence="4">NACHT domain-containing protein</fullName>
    </recommendedName>
</protein>
<keyword evidence="6" id="KW-1185">Reference proteome</keyword>
<organism evidence="5 6">
    <name type="scientific">Streptomyces nanshensis</name>
    <dbReference type="NCBI Taxonomy" id="518642"/>
    <lineage>
        <taxon>Bacteria</taxon>
        <taxon>Bacillati</taxon>
        <taxon>Actinomycetota</taxon>
        <taxon>Actinomycetes</taxon>
        <taxon>Kitasatosporales</taxon>
        <taxon>Streptomycetaceae</taxon>
        <taxon>Streptomyces</taxon>
    </lineage>
</organism>
<feature type="region of interest" description="Disordered" evidence="3">
    <location>
        <begin position="72"/>
        <end position="95"/>
    </location>
</feature>
<evidence type="ECO:0000256" key="2">
    <source>
        <dbReference type="ARBA" id="ARBA00022840"/>
    </source>
</evidence>
<feature type="domain" description="NACHT" evidence="4">
    <location>
        <begin position="287"/>
        <end position="622"/>
    </location>
</feature>
<dbReference type="InterPro" id="IPR027417">
    <property type="entry name" value="P-loop_NTPase"/>
</dbReference>
<name>A0A1E7L4C2_9ACTN</name>
<reference evidence="5 6" key="1">
    <citation type="journal article" date="2016" name="Front. Microbiol.">
        <title>Comparative Genomics Analysis of Streptomyces Species Reveals Their Adaptation to the Marine Environment and Their Diversity at the Genomic Level.</title>
        <authorList>
            <person name="Tian X."/>
            <person name="Zhang Z."/>
            <person name="Yang T."/>
            <person name="Chen M."/>
            <person name="Li J."/>
            <person name="Chen F."/>
            <person name="Yang J."/>
            <person name="Li W."/>
            <person name="Zhang B."/>
            <person name="Zhang Z."/>
            <person name="Wu J."/>
            <person name="Zhang C."/>
            <person name="Long L."/>
            <person name="Xiao J."/>
        </authorList>
    </citation>
    <scope>NUCLEOTIDE SEQUENCE [LARGE SCALE GENOMIC DNA]</scope>
    <source>
        <strain evidence="5 6">SCSIO 10429</strain>
    </source>
</reference>
<evidence type="ECO:0000313" key="6">
    <source>
        <dbReference type="Proteomes" id="UP000176005"/>
    </source>
</evidence>
<dbReference type="SUPFAM" id="SSF52058">
    <property type="entry name" value="L domain-like"/>
    <property type="match status" value="1"/>
</dbReference>
<comment type="caution">
    <text evidence="5">The sequence shown here is derived from an EMBL/GenBank/DDBJ whole genome shotgun (WGS) entry which is preliminary data.</text>
</comment>